<dbReference type="PANTHER" id="PTHR47027:SF20">
    <property type="entry name" value="REVERSE TRANSCRIPTASE-LIKE PROTEIN WITH RNA-DIRECTED DNA POLYMERASE DOMAIN"/>
    <property type="match status" value="1"/>
</dbReference>
<dbReference type="Pfam" id="PF00078">
    <property type="entry name" value="RVT_1"/>
    <property type="match status" value="1"/>
</dbReference>
<feature type="compositionally biased region" description="Polar residues" evidence="1">
    <location>
        <begin position="381"/>
        <end position="390"/>
    </location>
</feature>
<keyword evidence="4" id="KW-1185">Reference proteome</keyword>
<dbReference type="CDD" id="cd01650">
    <property type="entry name" value="RT_nLTR_like"/>
    <property type="match status" value="1"/>
</dbReference>
<evidence type="ECO:0000313" key="3">
    <source>
        <dbReference type="EMBL" id="KAJ8868749.1"/>
    </source>
</evidence>
<reference evidence="3 4" key="1">
    <citation type="submission" date="2023-02" db="EMBL/GenBank/DDBJ databases">
        <title>LHISI_Scaffold_Assembly.</title>
        <authorList>
            <person name="Stuart O.P."/>
            <person name="Cleave R."/>
            <person name="Magrath M.J.L."/>
            <person name="Mikheyev A.S."/>
        </authorList>
    </citation>
    <scope>NUCLEOTIDE SEQUENCE [LARGE SCALE GENOMIC DNA]</scope>
    <source>
        <strain evidence="3">Daus_M_001</strain>
        <tissue evidence="3">Leg muscle</tissue>
    </source>
</reference>
<feature type="domain" description="Reverse transcriptase" evidence="2">
    <location>
        <begin position="980"/>
        <end position="1116"/>
    </location>
</feature>
<feature type="compositionally biased region" description="Basic residues" evidence="1">
    <location>
        <begin position="577"/>
        <end position="588"/>
    </location>
</feature>
<feature type="compositionally biased region" description="Basic and acidic residues" evidence="1">
    <location>
        <begin position="58"/>
        <end position="67"/>
    </location>
</feature>
<gene>
    <name evidence="3" type="ORF">PR048_030289</name>
</gene>
<dbReference type="InterPro" id="IPR000477">
    <property type="entry name" value="RT_dom"/>
</dbReference>
<feature type="region of interest" description="Disordered" evidence="1">
    <location>
        <begin position="565"/>
        <end position="658"/>
    </location>
</feature>
<sequence>MRWSVRCLGNRFQTEVGRKKEGQRAPRASRAHSRPGSLARAPLLSAAREHALWTSLPTERERARDRISPPPTPHCLPASSLPLPSATSKLRICHGGAGARTHGSFDLRQAILSLSYAGEATICATKSLETNLGFNPRPVHSRIFACGNRAGRCHWSAGFSWGLPFPPPPPPLHSGAAPYSPQFTFNGSQDLDVKSRPNLCAHPLLPPTSANRVRFLAGPLPDFRLWESCRTVPLVGGFFSGDLPFPSSLHSDASPSSSSSTLKTSMLRDVQLSPLHCLKSDSWAERVGAIVDSHSGGHGFDFRSGHPVRPSGPAILISVFHGFPKSLQTSLKKRGAAVAERLAYSRIGFDPRPDRSQFSAHHVTAWRTGDLRMRRMVVRSTFSRTRQQKGVTGHQRAGTPFPNQRLVTHSPAGSPANREPSAACRSQSDAKPVPRPSHSQSENGYAHAKVTASRKEINATPQSIKQYRVSAPLGRAHSVVSNIVQSSMQVIRPSLSLPLRRSDLFREGAGTHHDPSPSGRPTRLYVARLKGESHPPPYFGEGVGRQLRAVAQTFWSTLPSAQPGAFTWRSAADGKRGSGRRRTLKRRTRGDENEAEDEVHDECSGNVYGSTRDIPEHSRQEIPGCNKPRHCRATSPWRRKQSDDEGTADGRAMPAYSSTRPPATCGWCFASRPVSLFHLGSWSQHCAPQSRAFQPGKAWLHICAVANGETTLAPTWWSVIRISPSSHVSIATAIFSDITRSDSGLKVKPIFSHDPIHPDEGSRVVCLHNASAVLLVVHSTRAIGCSLDSCYWLFTRLVRSNCFVLNRACGVDALVVVDLARESRIVIVMSATIGKQSGGKIVPHSVLREGTTLMSAEKSCKGKTRSPKDRQQISNVCTYNCRSLKGEVRLQKWKRRSIKSIGDRRRPEEECIELKSASTHSDKEVETFYEDVMKMHTKGLDCHFKIIMGDFNAIVGTEKQGILQRNDRGERLKSSRYDIRNYLPISLLTIIYKEFAKVIHNRISSTLDTAQPTEQAGFRSGFSTIDHIHVIHEVISRANEYQMLLCLAFIDFEKVFDSAHHSSVMQALLEQGVNPSHVKMLHNIYSTSTAFVNIAGATKEFYVERGVKQEDSISPKLEIVCREVGLKINLTKTKIMQNKWVAKDRVVTNDIDIETVEHYSYLDQLINMNGDSMAEIYRRIKLGWRAYGRNSIVFKSKNPEFLKKQVFNQCVLPVLTYACQTWILNCRAKQKLRTAQRGVERAMLGFTRRDRKRADYIRSVTKVRDILERVKTLKWQWAEHIARRRHDRWTTVMMDWIPRDLKRSRGRLPDRWDRDRSKSSRCGLEEHCTKSISLEGIRNNLCDAKLQACGNASCKCNERNPEFKTMSCNHKHPVKNSINMLLTALAKNDERWLPRSPCVHNKVMNRSVTELGWLVSSANLYGKFVPPGLPFSPPHGVIGTYASPLGTPCDESSATATNYIYLSPLHSPLRNSTRGSR</sequence>
<feature type="region of interest" description="Disordered" evidence="1">
    <location>
        <begin position="54"/>
        <end position="80"/>
    </location>
</feature>
<feature type="region of interest" description="Disordered" evidence="1">
    <location>
        <begin position="381"/>
        <end position="459"/>
    </location>
</feature>
<dbReference type="PANTHER" id="PTHR47027">
    <property type="entry name" value="REVERSE TRANSCRIPTASE DOMAIN-CONTAINING PROTEIN"/>
    <property type="match status" value="1"/>
</dbReference>
<feature type="region of interest" description="Disordered" evidence="1">
    <location>
        <begin position="15"/>
        <end position="39"/>
    </location>
</feature>
<comment type="caution">
    <text evidence="3">The sequence shown here is derived from an EMBL/GenBank/DDBJ whole genome shotgun (WGS) entry which is preliminary data.</text>
</comment>
<protein>
    <recommendedName>
        <fullName evidence="2">Reverse transcriptase domain-containing protein</fullName>
    </recommendedName>
</protein>
<accession>A0ABQ9G8J6</accession>
<dbReference type="Proteomes" id="UP001159363">
    <property type="component" value="Chromosome 13"/>
</dbReference>
<proteinExistence type="predicted"/>
<organism evidence="3 4">
    <name type="scientific">Dryococelus australis</name>
    <dbReference type="NCBI Taxonomy" id="614101"/>
    <lineage>
        <taxon>Eukaryota</taxon>
        <taxon>Metazoa</taxon>
        <taxon>Ecdysozoa</taxon>
        <taxon>Arthropoda</taxon>
        <taxon>Hexapoda</taxon>
        <taxon>Insecta</taxon>
        <taxon>Pterygota</taxon>
        <taxon>Neoptera</taxon>
        <taxon>Polyneoptera</taxon>
        <taxon>Phasmatodea</taxon>
        <taxon>Verophasmatodea</taxon>
        <taxon>Anareolatae</taxon>
        <taxon>Phasmatidae</taxon>
        <taxon>Eurycanthinae</taxon>
        <taxon>Dryococelus</taxon>
    </lineage>
</organism>
<evidence type="ECO:0000313" key="4">
    <source>
        <dbReference type="Proteomes" id="UP001159363"/>
    </source>
</evidence>
<name>A0ABQ9G8J6_9NEOP</name>
<evidence type="ECO:0000259" key="2">
    <source>
        <dbReference type="Pfam" id="PF00078"/>
    </source>
</evidence>
<evidence type="ECO:0000256" key="1">
    <source>
        <dbReference type="SAM" id="MobiDB-lite"/>
    </source>
</evidence>
<dbReference type="EMBL" id="JARBHB010000014">
    <property type="protein sequence ID" value="KAJ8868749.1"/>
    <property type="molecule type" value="Genomic_DNA"/>
</dbReference>